<dbReference type="SMART" id="SM00839">
    <property type="entry name" value="ELFV_dehydrog"/>
    <property type="match status" value="1"/>
</dbReference>
<protein>
    <recommendedName>
        <fullName evidence="1">Glutamate/phenylalanine/leucine/valine/L-tryptophan dehydrogenase C-terminal domain-containing protein</fullName>
    </recommendedName>
</protein>
<feature type="non-terminal residue" evidence="2">
    <location>
        <position position="1"/>
    </location>
</feature>
<sequence length="209" mass="22807">EEMLKTRGENFEGKVCTVSGSGNVSQYTVEKLNQLGAKAVSLSDSNGAIYDPDGIDDEKLAFVLDLKNVRRGRIKEYAEKFGVEYLKGKRPWGIKCDCAFPSATQNEISGDDAKTLLKNGCYVVSEGANMPSTPEAIEQFISSKILYGPAKAANAGGVATSGLEMSQNSLRLPWTREEVDERLHSIMIAIHKQCYEAAEEYGQPGNLVM</sequence>
<dbReference type="InterPro" id="IPR006095">
    <property type="entry name" value="Glu/Leu/Phe/Val/Trp_DH"/>
</dbReference>
<dbReference type="PRINTS" id="PR00082">
    <property type="entry name" value="GLFDHDRGNASE"/>
</dbReference>
<dbReference type="GO" id="GO:0006537">
    <property type="term" value="P:glutamate biosynthetic process"/>
    <property type="evidence" value="ECO:0007669"/>
    <property type="project" value="TreeGrafter"/>
</dbReference>
<dbReference type="PANTHER" id="PTHR43571">
    <property type="entry name" value="NADP-SPECIFIC GLUTAMATE DEHYDROGENASE 1-RELATED"/>
    <property type="match status" value="1"/>
</dbReference>
<dbReference type="PANTHER" id="PTHR43571:SF1">
    <property type="entry name" value="NADP-SPECIFIC GLUTAMATE DEHYDROGENASE 1-RELATED"/>
    <property type="match status" value="1"/>
</dbReference>
<reference evidence="2" key="1">
    <citation type="journal article" date="2014" name="Front. Microbiol.">
        <title>High frequency of phylogenetically diverse reductive dehalogenase-homologous genes in deep subseafloor sedimentary metagenomes.</title>
        <authorList>
            <person name="Kawai M."/>
            <person name="Futagami T."/>
            <person name="Toyoda A."/>
            <person name="Takaki Y."/>
            <person name="Nishi S."/>
            <person name="Hori S."/>
            <person name="Arai W."/>
            <person name="Tsubouchi T."/>
            <person name="Morono Y."/>
            <person name="Uchiyama I."/>
            <person name="Ito T."/>
            <person name="Fujiyama A."/>
            <person name="Inagaki F."/>
            <person name="Takami H."/>
        </authorList>
    </citation>
    <scope>NUCLEOTIDE SEQUENCE</scope>
    <source>
        <strain evidence="2">Expedition CK06-06</strain>
    </source>
</reference>
<dbReference type="InterPro" id="IPR036291">
    <property type="entry name" value="NAD(P)-bd_dom_sf"/>
</dbReference>
<name>X0XI22_9ZZZZ</name>
<organism evidence="2">
    <name type="scientific">marine sediment metagenome</name>
    <dbReference type="NCBI Taxonomy" id="412755"/>
    <lineage>
        <taxon>unclassified sequences</taxon>
        <taxon>metagenomes</taxon>
        <taxon>ecological metagenomes</taxon>
    </lineage>
</organism>
<feature type="domain" description="Glutamate/phenylalanine/leucine/valine/L-tryptophan dehydrogenase C-terminal" evidence="1">
    <location>
        <begin position="4"/>
        <end position="205"/>
    </location>
</feature>
<evidence type="ECO:0000313" key="2">
    <source>
        <dbReference type="EMBL" id="GAG42814.1"/>
    </source>
</evidence>
<dbReference type="GO" id="GO:0005829">
    <property type="term" value="C:cytosol"/>
    <property type="evidence" value="ECO:0007669"/>
    <property type="project" value="TreeGrafter"/>
</dbReference>
<dbReference type="FunFam" id="3.40.50.720:FF:000030">
    <property type="entry name" value="Glutamate dehydrogenase"/>
    <property type="match status" value="1"/>
</dbReference>
<dbReference type="Pfam" id="PF00208">
    <property type="entry name" value="ELFV_dehydrog"/>
    <property type="match status" value="1"/>
</dbReference>
<dbReference type="InterPro" id="IPR033922">
    <property type="entry name" value="NAD_bind_Glu_DH"/>
</dbReference>
<accession>X0XI22</accession>
<proteinExistence type="predicted"/>
<dbReference type="SUPFAM" id="SSF51735">
    <property type="entry name" value="NAD(P)-binding Rossmann-fold domains"/>
    <property type="match status" value="1"/>
</dbReference>
<gene>
    <name evidence="2" type="ORF">S01H1_81412</name>
</gene>
<comment type="caution">
    <text evidence="2">The sequence shown here is derived from an EMBL/GenBank/DDBJ whole genome shotgun (WGS) entry which is preliminary data.</text>
</comment>
<dbReference type="InterPro" id="IPR050724">
    <property type="entry name" value="Glu_Leu_Phe_Val_DH"/>
</dbReference>
<dbReference type="GO" id="GO:0004354">
    <property type="term" value="F:glutamate dehydrogenase (NADP+) activity"/>
    <property type="evidence" value="ECO:0007669"/>
    <property type="project" value="TreeGrafter"/>
</dbReference>
<dbReference type="EMBL" id="BARS01055090">
    <property type="protein sequence ID" value="GAG42814.1"/>
    <property type="molecule type" value="Genomic_DNA"/>
</dbReference>
<feature type="non-terminal residue" evidence="2">
    <location>
        <position position="209"/>
    </location>
</feature>
<dbReference type="Gene3D" id="3.40.50.720">
    <property type="entry name" value="NAD(P)-binding Rossmann-like Domain"/>
    <property type="match status" value="1"/>
</dbReference>
<dbReference type="AlphaFoldDB" id="X0XI22"/>
<dbReference type="InterPro" id="IPR006096">
    <property type="entry name" value="Glu/Leu/Phe/Val/Trp_DH_C"/>
</dbReference>
<evidence type="ECO:0000259" key="1">
    <source>
        <dbReference type="SMART" id="SM00839"/>
    </source>
</evidence>
<dbReference type="CDD" id="cd05313">
    <property type="entry name" value="NAD_bind_2_Glu_DH"/>
    <property type="match status" value="1"/>
</dbReference>